<organism evidence="3 4">
    <name type="scientific">Priestia megaterium</name>
    <name type="common">Bacillus megaterium</name>
    <dbReference type="NCBI Taxonomy" id="1404"/>
    <lineage>
        <taxon>Bacteria</taxon>
        <taxon>Bacillati</taxon>
        <taxon>Bacillota</taxon>
        <taxon>Bacilli</taxon>
        <taxon>Bacillales</taxon>
        <taxon>Bacillaceae</taxon>
        <taxon>Priestia</taxon>
    </lineage>
</organism>
<keyword evidence="2" id="KW-1133">Transmembrane helix</keyword>
<geneLocation type="plasmid" evidence="4">
    <name>pfdu301a</name>
</geneLocation>
<dbReference type="AlphaFoldDB" id="A0A6M6E8P6"/>
<dbReference type="RefSeq" id="WP_171777947.1">
    <property type="nucleotide sequence ID" value="NZ_CP045273.1"/>
</dbReference>
<keyword evidence="2" id="KW-0472">Membrane</keyword>
<keyword evidence="2" id="KW-0812">Transmembrane</keyword>
<accession>A0A6M6E8P6</accession>
<feature type="coiled-coil region" evidence="1">
    <location>
        <begin position="311"/>
        <end position="345"/>
    </location>
</feature>
<keyword evidence="3" id="KW-0614">Plasmid</keyword>
<name>A0A6M6E8P6_PRIMG</name>
<keyword evidence="1" id="KW-0175">Coiled coil</keyword>
<evidence type="ECO:0000256" key="1">
    <source>
        <dbReference type="SAM" id="Coils"/>
    </source>
</evidence>
<gene>
    <name evidence="3" type="ORF">FDZ14_28085</name>
</gene>
<feature type="transmembrane region" description="Helical" evidence="2">
    <location>
        <begin position="101"/>
        <end position="122"/>
    </location>
</feature>
<protein>
    <submittedName>
        <fullName evidence="3">Uncharacterized protein</fullName>
    </submittedName>
</protein>
<dbReference type="Proteomes" id="UP000501076">
    <property type="component" value="Plasmid pFDU301A"/>
</dbReference>
<proteinExistence type="predicted"/>
<evidence type="ECO:0000313" key="3">
    <source>
        <dbReference type="EMBL" id="QJX79965.1"/>
    </source>
</evidence>
<feature type="transmembrane region" description="Helical" evidence="2">
    <location>
        <begin position="21"/>
        <end position="40"/>
    </location>
</feature>
<reference evidence="3 4" key="1">
    <citation type="submission" date="2019-10" db="EMBL/GenBank/DDBJ databases">
        <title>Complete genome sequences for adaption low water activity.</title>
        <authorList>
            <person name="Zhao L."/>
            <person name="Zhong J."/>
        </authorList>
    </citation>
    <scope>NUCLEOTIDE SEQUENCE [LARGE SCALE GENOMIC DNA]</scope>
    <source>
        <strain evidence="3 4">FDU301</strain>
        <plasmid evidence="4">pfdu301a</plasmid>
    </source>
</reference>
<dbReference type="EMBL" id="CP045273">
    <property type="protein sequence ID" value="QJX79965.1"/>
    <property type="molecule type" value="Genomic_DNA"/>
</dbReference>
<sequence length="348" mass="40627">MFKKNPDDLPIVKDKVKRIGEIVHLVLYLLVTISLVFNLVTLDNKSMKFENVTKIVDTHSEKHIVKGKEITDKKQTTTTEGEEEPKNLSELIIKLFFEKNYASVIIIHLCIYFALFLIRMLYTKNVNSVKTPFLELTALEEPVVEQFAQVREIQANKYDFVIDYMVEEKKQEFIQSVSDKSFKKHLEKMIENMQKSYKEKWRVEFSFGIYTTEELGQADYPKEVKVNALKLLDRVNTGIPVPKETPHMFGFNHLVYKTRAKDNNNANNVIEYVIVLSSYSNQFDESDGQSLRGVINLVKDIYEEIGLIQTISNLYREREQALDEIALLKGEVNRLNTRNKNKTKNQRR</sequence>
<evidence type="ECO:0000313" key="4">
    <source>
        <dbReference type="Proteomes" id="UP000501076"/>
    </source>
</evidence>
<evidence type="ECO:0000256" key="2">
    <source>
        <dbReference type="SAM" id="Phobius"/>
    </source>
</evidence>